<comment type="caution">
    <text evidence="2">The sequence shown here is derived from an EMBL/GenBank/DDBJ whole genome shotgun (WGS) entry which is preliminary data.</text>
</comment>
<keyword evidence="3" id="KW-1185">Reference proteome</keyword>
<feature type="compositionally biased region" description="Basic and acidic residues" evidence="1">
    <location>
        <begin position="71"/>
        <end position="84"/>
    </location>
</feature>
<name>A0A9P6XQ91_9FUNG</name>
<dbReference type="EMBL" id="JAANIU010012604">
    <property type="protein sequence ID" value="KAG1530371.1"/>
    <property type="molecule type" value="Genomic_DNA"/>
</dbReference>
<sequence>MRRARQVGGRGAEEHLQDEAHRISHAECPGDGGHQRQADLGEAVAADESGLGEEHFLGQEAVEQRNAGHRQRGDDRQRTGERHQPAQSAQLAHVTGAGLVVDDAGGHEQGGLVVGLVEDVDNAGEHRHRL</sequence>
<evidence type="ECO:0000256" key="1">
    <source>
        <dbReference type="SAM" id="MobiDB-lite"/>
    </source>
</evidence>
<feature type="compositionally biased region" description="Basic and acidic residues" evidence="1">
    <location>
        <begin position="11"/>
        <end position="25"/>
    </location>
</feature>
<feature type="region of interest" description="Disordered" evidence="1">
    <location>
        <begin position="1"/>
        <end position="107"/>
    </location>
</feature>
<evidence type="ECO:0000313" key="2">
    <source>
        <dbReference type="EMBL" id="KAG1530371.1"/>
    </source>
</evidence>
<accession>A0A9P6XQ91</accession>
<dbReference type="AlphaFoldDB" id="A0A9P6XQ91"/>
<organism evidence="2 3">
    <name type="scientific">Rhizopus delemar</name>
    <dbReference type="NCBI Taxonomy" id="936053"/>
    <lineage>
        <taxon>Eukaryota</taxon>
        <taxon>Fungi</taxon>
        <taxon>Fungi incertae sedis</taxon>
        <taxon>Mucoromycota</taxon>
        <taxon>Mucoromycotina</taxon>
        <taxon>Mucoromycetes</taxon>
        <taxon>Mucorales</taxon>
        <taxon>Mucorineae</taxon>
        <taxon>Rhizopodaceae</taxon>
        <taxon>Rhizopus</taxon>
    </lineage>
</organism>
<proteinExistence type="predicted"/>
<protein>
    <submittedName>
        <fullName evidence="2">Uncharacterized protein</fullName>
    </submittedName>
</protein>
<evidence type="ECO:0000313" key="3">
    <source>
        <dbReference type="Proteomes" id="UP000740926"/>
    </source>
</evidence>
<reference evidence="2 3" key="1">
    <citation type="journal article" date="2020" name="Microb. Genom.">
        <title>Genetic diversity of clinical and environmental Mucorales isolates obtained from an investigation of mucormycosis cases among solid organ transplant recipients.</title>
        <authorList>
            <person name="Nguyen M.H."/>
            <person name="Kaul D."/>
            <person name="Muto C."/>
            <person name="Cheng S.J."/>
            <person name="Richter R.A."/>
            <person name="Bruno V.M."/>
            <person name="Liu G."/>
            <person name="Beyhan S."/>
            <person name="Sundermann A.J."/>
            <person name="Mounaud S."/>
            <person name="Pasculle A.W."/>
            <person name="Nierman W.C."/>
            <person name="Driscoll E."/>
            <person name="Cumbie R."/>
            <person name="Clancy C.J."/>
            <person name="Dupont C.L."/>
        </authorList>
    </citation>
    <scope>NUCLEOTIDE SEQUENCE [LARGE SCALE GENOMIC DNA]</scope>
    <source>
        <strain evidence="2 3">GL24</strain>
    </source>
</reference>
<gene>
    <name evidence="2" type="ORF">G6F50_017363</name>
</gene>
<dbReference type="Proteomes" id="UP000740926">
    <property type="component" value="Unassembled WGS sequence"/>
</dbReference>